<accession>A0A7X0NJX2</accession>
<proteinExistence type="predicted"/>
<evidence type="ECO:0000313" key="2">
    <source>
        <dbReference type="Proteomes" id="UP000537141"/>
    </source>
</evidence>
<sequence length="74" mass="8340">MKGSEFYKLMKDNGYNQTTLAVRWGVVRQTIASMCKAEKVDPLYTDAIKAIAFEKQATQLMSVVNLFNSNSEKS</sequence>
<protein>
    <submittedName>
        <fullName evidence="1">DNA-binding XRE family transcriptional regulator</fullName>
    </submittedName>
</protein>
<dbReference type="EMBL" id="JACHHU010000036">
    <property type="protein sequence ID" value="MBB6544803.1"/>
    <property type="molecule type" value="Genomic_DNA"/>
</dbReference>
<comment type="caution">
    <text evidence="1">The sequence shown here is derived from an EMBL/GenBank/DDBJ whole genome shotgun (WGS) entry which is preliminary data.</text>
</comment>
<keyword evidence="2" id="KW-1185">Reference proteome</keyword>
<gene>
    <name evidence="1" type="ORF">HNQ55_003336</name>
</gene>
<dbReference type="GO" id="GO:0003677">
    <property type="term" value="F:DNA binding"/>
    <property type="evidence" value="ECO:0007669"/>
    <property type="project" value="UniProtKB-KW"/>
</dbReference>
<dbReference type="AlphaFoldDB" id="A0A7X0NJX2"/>
<reference evidence="1 2" key="1">
    <citation type="submission" date="2020-08" db="EMBL/GenBank/DDBJ databases">
        <title>Genomic Encyclopedia of Type Strains, Phase IV (KMG-IV): sequencing the most valuable type-strain genomes for metagenomic binning, comparative biology and taxonomic classification.</title>
        <authorList>
            <person name="Goeker M."/>
        </authorList>
    </citation>
    <scope>NUCLEOTIDE SEQUENCE [LARGE SCALE GENOMIC DNA]</scope>
    <source>
        <strain evidence="1 2">DSM 26287</strain>
    </source>
</reference>
<dbReference type="RefSeq" id="WP_184426239.1">
    <property type="nucleotide sequence ID" value="NZ_BAABLB010000034.1"/>
</dbReference>
<dbReference type="Proteomes" id="UP000537141">
    <property type="component" value="Unassembled WGS sequence"/>
</dbReference>
<name>A0A7X0NJX2_9GAMM</name>
<organism evidence="1 2">
    <name type="scientific">Thalassotalea piscium</name>
    <dbReference type="NCBI Taxonomy" id="1230533"/>
    <lineage>
        <taxon>Bacteria</taxon>
        <taxon>Pseudomonadati</taxon>
        <taxon>Pseudomonadota</taxon>
        <taxon>Gammaproteobacteria</taxon>
        <taxon>Alteromonadales</taxon>
        <taxon>Colwelliaceae</taxon>
        <taxon>Thalassotalea</taxon>
    </lineage>
</organism>
<keyword evidence="1" id="KW-0238">DNA-binding</keyword>
<evidence type="ECO:0000313" key="1">
    <source>
        <dbReference type="EMBL" id="MBB6544803.1"/>
    </source>
</evidence>